<proteinExistence type="predicted"/>
<gene>
    <name evidence="1" type="ORF">ENU72_00635</name>
</gene>
<protein>
    <submittedName>
        <fullName evidence="1">Uncharacterized protein</fullName>
    </submittedName>
</protein>
<evidence type="ECO:0000313" key="1">
    <source>
        <dbReference type="EMBL" id="HGK53515.1"/>
    </source>
</evidence>
<reference evidence="1" key="1">
    <citation type="journal article" date="2020" name="mSystems">
        <title>Genome- and Community-Level Interaction Insights into Carbon Utilization and Element Cycling Functions of Hydrothermarchaeota in Hydrothermal Sediment.</title>
        <authorList>
            <person name="Zhou Z."/>
            <person name="Liu Y."/>
            <person name="Xu W."/>
            <person name="Pan J."/>
            <person name="Luo Z.H."/>
            <person name="Li M."/>
        </authorList>
    </citation>
    <scope>NUCLEOTIDE SEQUENCE [LARGE SCALE GENOMIC DNA]</scope>
    <source>
        <strain evidence="1">SpSt-695</strain>
    </source>
</reference>
<comment type="caution">
    <text evidence="1">The sequence shown here is derived from an EMBL/GenBank/DDBJ whole genome shotgun (WGS) entry which is preliminary data.</text>
</comment>
<name>A0A7V3ZSG2_UNCW3</name>
<dbReference type="EMBL" id="DTDP01000025">
    <property type="protein sequence ID" value="HGK53515.1"/>
    <property type="molecule type" value="Genomic_DNA"/>
</dbReference>
<accession>A0A7V3ZSG2</accession>
<sequence length="73" mass="8746">MKEKELRPLKEYSIEDIWGLYSNKYKGLVVLMREARRVLLQLQIEEVEFPGEKAILHAVKNYRDKKIRVTEGR</sequence>
<dbReference type="AlphaFoldDB" id="A0A7V3ZSG2"/>
<organism evidence="1">
    <name type="scientific">candidate division WOR-3 bacterium</name>
    <dbReference type="NCBI Taxonomy" id="2052148"/>
    <lineage>
        <taxon>Bacteria</taxon>
        <taxon>Bacteria division WOR-3</taxon>
    </lineage>
</organism>